<dbReference type="eggNOG" id="ENOG5033FHJ">
    <property type="taxonomic scope" value="Bacteria"/>
</dbReference>
<dbReference type="Proteomes" id="UP000029628">
    <property type="component" value="Unassembled WGS sequence"/>
</dbReference>
<protein>
    <recommendedName>
        <fullName evidence="4">DUF2953 domain-containing protein</fullName>
    </recommendedName>
</protein>
<gene>
    <name evidence="2" type="ORF">HMPREF0872_08155</name>
</gene>
<evidence type="ECO:0000313" key="2">
    <source>
        <dbReference type="EMBL" id="KGF46461.1"/>
    </source>
</evidence>
<dbReference type="AlphaFoldDB" id="A0A096AIQ4"/>
<organism evidence="2 3">
    <name type="scientific">Veillonella montpellierensis DNF00314</name>
    <dbReference type="NCBI Taxonomy" id="1401067"/>
    <lineage>
        <taxon>Bacteria</taxon>
        <taxon>Bacillati</taxon>
        <taxon>Bacillota</taxon>
        <taxon>Negativicutes</taxon>
        <taxon>Veillonellales</taxon>
        <taxon>Veillonellaceae</taxon>
        <taxon>Veillonella</taxon>
    </lineage>
</organism>
<evidence type="ECO:0000313" key="3">
    <source>
        <dbReference type="Proteomes" id="UP000029628"/>
    </source>
</evidence>
<reference evidence="2 3" key="1">
    <citation type="submission" date="2014-07" db="EMBL/GenBank/DDBJ databases">
        <authorList>
            <person name="McCorrison J."/>
            <person name="Sanka R."/>
            <person name="Torralba M."/>
            <person name="Gillis M."/>
            <person name="Haft D.H."/>
            <person name="Methe B."/>
            <person name="Sutton G."/>
            <person name="Nelson K.E."/>
        </authorList>
    </citation>
    <scope>NUCLEOTIDE SEQUENCE [LARGE SCALE GENOMIC DNA]</scope>
    <source>
        <strain evidence="2 3">DNF00314</strain>
    </source>
</reference>
<keyword evidence="1" id="KW-0812">Transmembrane</keyword>
<feature type="transmembrane region" description="Helical" evidence="1">
    <location>
        <begin position="6"/>
        <end position="29"/>
    </location>
</feature>
<accession>A0A096AIQ4</accession>
<evidence type="ECO:0008006" key="4">
    <source>
        <dbReference type="Google" id="ProtNLM"/>
    </source>
</evidence>
<proteinExistence type="predicted"/>
<evidence type="ECO:0000256" key="1">
    <source>
        <dbReference type="SAM" id="Phobius"/>
    </source>
</evidence>
<keyword evidence="1" id="KW-0472">Membrane</keyword>
<sequence length="316" mass="36313">MSGIGIALLVILIVIISLLVIVLISPVTYRIDINGRHPYTFEGKLSWLYRIFSVHVRYEQGKPFFKEVYILGRMKIGPARDYEEWLAKRVEEVDMEASKQYDEPIGTEEVHVEEKDKEPVIEKVVFTEDGNIQEIVCQSDDTVTGTDDANHKKKTIFSSLQEFTATLADKKEQFHKKIDNVLQKDSKVPFDWWVPYVKNPALYKALYVVSKRMYDHSKPRKMYIEGTYGCGNAYYTGLIAGVLYSVWPHGMKDVRLEYIKPVCDGSGYIYGRIIPAVMAWYGTQFMVTKAVRTFVVAGMKVFFIKRKEAKAKQSVA</sequence>
<dbReference type="RefSeq" id="WP_038153172.1">
    <property type="nucleotide sequence ID" value="NZ_JRNT01000039.1"/>
</dbReference>
<dbReference type="EMBL" id="JRNT01000039">
    <property type="protein sequence ID" value="KGF46461.1"/>
    <property type="molecule type" value="Genomic_DNA"/>
</dbReference>
<keyword evidence="1" id="KW-1133">Transmembrane helix</keyword>
<name>A0A096AIQ4_9FIRM</name>
<keyword evidence="3" id="KW-1185">Reference proteome</keyword>
<comment type="caution">
    <text evidence="2">The sequence shown here is derived from an EMBL/GenBank/DDBJ whole genome shotgun (WGS) entry which is preliminary data.</text>
</comment>